<dbReference type="Proteomes" id="UP000252586">
    <property type="component" value="Unassembled WGS sequence"/>
</dbReference>
<accession>A0A366D610</accession>
<keyword evidence="3" id="KW-1185">Reference proteome</keyword>
<evidence type="ECO:0000256" key="1">
    <source>
        <dbReference type="SAM" id="Phobius"/>
    </source>
</evidence>
<gene>
    <name evidence="2" type="ORF">DFR74_11422</name>
</gene>
<keyword evidence="1" id="KW-0812">Transmembrane</keyword>
<proteinExistence type="predicted"/>
<sequence length="152" mass="16264">MHNRVALAVFALLILAVTAGWFTAPESAPADYPAYAVVTEDTSAGASGAESTGLTGLIGCMVLGAAAIGLVFFRPYTPKGPRRGGAPSDVRHVAVLLVERARRGLADRHQELEVVLGLLQTVDQQIDRLVRVQARQYAAQLVQYGRLVRAQQ</sequence>
<feature type="transmembrane region" description="Helical" evidence="1">
    <location>
        <begin position="53"/>
        <end position="73"/>
    </location>
</feature>
<dbReference type="AlphaFoldDB" id="A0A366D610"/>
<keyword evidence="1" id="KW-1133">Transmembrane helix</keyword>
<name>A0A366D610_9NOCA</name>
<reference evidence="2 3" key="1">
    <citation type="submission" date="2018-06" db="EMBL/GenBank/DDBJ databases">
        <title>Genomic Encyclopedia of Type Strains, Phase IV (KMG-IV): sequencing the most valuable type-strain genomes for metagenomic binning, comparative biology and taxonomic classification.</title>
        <authorList>
            <person name="Goeker M."/>
        </authorList>
    </citation>
    <scope>NUCLEOTIDE SEQUENCE [LARGE SCALE GENOMIC DNA]</scope>
    <source>
        <strain evidence="2 3">DSM 44599</strain>
    </source>
</reference>
<protein>
    <submittedName>
        <fullName evidence="2">Uncharacterized protein</fullName>
    </submittedName>
</protein>
<comment type="caution">
    <text evidence="2">The sequence shown here is derived from an EMBL/GenBank/DDBJ whole genome shotgun (WGS) entry which is preliminary data.</text>
</comment>
<keyword evidence="1" id="KW-0472">Membrane</keyword>
<organism evidence="2 3">
    <name type="scientific">Nocardia puris</name>
    <dbReference type="NCBI Taxonomy" id="208602"/>
    <lineage>
        <taxon>Bacteria</taxon>
        <taxon>Bacillati</taxon>
        <taxon>Actinomycetota</taxon>
        <taxon>Actinomycetes</taxon>
        <taxon>Mycobacteriales</taxon>
        <taxon>Nocardiaceae</taxon>
        <taxon>Nocardia</taxon>
    </lineage>
</organism>
<evidence type="ECO:0000313" key="3">
    <source>
        <dbReference type="Proteomes" id="UP000252586"/>
    </source>
</evidence>
<dbReference type="EMBL" id="QNRE01000014">
    <property type="protein sequence ID" value="RBO85483.1"/>
    <property type="molecule type" value="Genomic_DNA"/>
</dbReference>
<evidence type="ECO:0000313" key="2">
    <source>
        <dbReference type="EMBL" id="RBO85483.1"/>
    </source>
</evidence>